<dbReference type="Gene3D" id="3.20.20.450">
    <property type="entry name" value="EAL domain"/>
    <property type="match status" value="1"/>
</dbReference>
<dbReference type="PANTHER" id="PTHR44757">
    <property type="entry name" value="DIGUANYLATE CYCLASE DGCP"/>
    <property type="match status" value="1"/>
</dbReference>
<dbReference type="PROSITE" id="PS50887">
    <property type="entry name" value="GGDEF"/>
    <property type="match status" value="1"/>
</dbReference>
<dbReference type="GO" id="GO:0071111">
    <property type="term" value="F:cyclic-guanylate-specific phosphodiesterase activity"/>
    <property type="evidence" value="ECO:0007669"/>
    <property type="project" value="UniProtKB-EC"/>
</dbReference>
<dbReference type="Pfam" id="PF03707">
    <property type="entry name" value="MHYT"/>
    <property type="match status" value="3"/>
</dbReference>
<evidence type="ECO:0000259" key="8">
    <source>
        <dbReference type="PROSITE" id="PS50887"/>
    </source>
</evidence>
<evidence type="ECO:0000259" key="7">
    <source>
        <dbReference type="PROSITE" id="PS50883"/>
    </source>
</evidence>
<comment type="catalytic activity">
    <reaction evidence="4">
        <text>2 GTP = 3',3'-c-di-GMP + 2 diphosphate</text>
        <dbReference type="Rhea" id="RHEA:24898"/>
        <dbReference type="ChEBI" id="CHEBI:33019"/>
        <dbReference type="ChEBI" id="CHEBI:37565"/>
        <dbReference type="ChEBI" id="CHEBI:58805"/>
        <dbReference type="EC" id="2.7.7.65"/>
    </reaction>
</comment>
<dbReference type="AlphaFoldDB" id="A0A1Y0LFV9"/>
<dbReference type="Pfam" id="PF00990">
    <property type="entry name" value="GGDEF"/>
    <property type="match status" value="1"/>
</dbReference>
<dbReference type="NCBIfam" id="TIGR00254">
    <property type="entry name" value="GGDEF"/>
    <property type="match status" value="1"/>
</dbReference>
<dbReference type="SUPFAM" id="SSF141868">
    <property type="entry name" value="EAL domain-like"/>
    <property type="match status" value="1"/>
</dbReference>
<feature type="transmembrane region" description="Helical" evidence="6">
    <location>
        <begin position="6"/>
        <end position="30"/>
    </location>
</feature>
<dbReference type="Gene3D" id="3.30.70.270">
    <property type="match status" value="1"/>
</dbReference>
<proteinExistence type="predicted"/>
<feature type="domain" description="EAL" evidence="7">
    <location>
        <begin position="431"/>
        <end position="685"/>
    </location>
</feature>
<dbReference type="GO" id="GO:0016020">
    <property type="term" value="C:membrane"/>
    <property type="evidence" value="ECO:0007669"/>
    <property type="project" value="UniProtKB-UniRule"/>
</dbReference>
<dbReference type="KEGG" id="tci:A7K98_03390"/>
<sequence>MLDVSWNKWLVLISLIIAFIASFTALDTAGRVASSQGWKAKLWLAGGGTAMGIGVWSMHFIGILAMMFPMPMHYGTSDTAASLIIVIVASIAALQQVIGHPQLGFGRLVGGAMLLGSGVVGMHYIGMYALLVQPPIEWNYWLVALSVLIAYVASGVALWLAFNLRKGENGIVMRRLQASLVMGVAIAGMHYTGMAAASFHEGSYIDGHGVNSPTLAIWVFLFTLAILGSSLLISMVDSQIKATRLAKKLHLANRELHKLAMHDPLTLLPNRVYLEEQLEHYIRNASAGIATFSLMFLDLDGFKMINDAYGHHIGDRLLVTASDRLKNILESEQVLARVGGDEFVLLTPGTSAEQAEDIASRMVKAIEQPFHIGEYELMVSISIGIAQYPQHGAEGREMMFNADVAMYHTKNNGRNGYSIYRASMNSMGKSQVQLKNELWRALYHNELRLFYQPKNDAQSGNIIGYEALVRWQHPTRGLLSPDKFLPIAEKSGMIIQVGEWVLNEACRQLAIWHAQGNTELSVSVNLSALQFEQEMLQSVVLNALTANKVPADKLILEITETTAMRSPQETIRILTALKEYGIKVSIDDFGTGYSSLLYLQSMPASELKIDRAFVREINKQCTDTRLLSMIIDLAKNMNLNIVAEGVETEEQQRQLASLGCNILQGFYFSRPVPPEQLVLPEVQGKLPRPVKLDLVPETGSQKIRA</sequence>
<dbReference type="FunFam" id="3.20.20.450:FF:000001">
    <property type="entry name" value="Cyclic di-GMP phosphodiesterase yahA"/>
    <property type="match status" value="1"/>
</dbReference>
<feature type="transmembrane region" description="Helical" evidence="6">
    <location>
        <begin position="80"/>
        <end position="98"/>
    </location>
</feature>
<keyword evidence="12" id="KW-1185">Reference proteome</keyword>
<feature type="transmembrane region" description="Helical" evidence="6">
    <location>
        <begin position="215"/>
        <end position="236"/>
    </location>
</feature>
<evidence type="ECO:0000313" key="10">
    <source>
        <dbReference type="EMBL" id="ARU92924.1"/>
    </source>
</evidence>
<dbReference type="EMBL" id="CP015581">
    <property type="protein sequence ID" value="ARU96963.1"/>
    <property type="molecule type" value="Genomic_DNA"/>
</dbReference>
<evidence type="ECO:0008006" key="14">
    <source>
        <dbReference type="Google" id="ProtNLM"/>
    </source>
</evidence>
<dbReference type="CDD" id="cd01948">
    <property type="entry name" value="EAL"/>
    <property type="match status" value="1"/>
</dbReference>
<comment type="cofactor">
    <cofactor evidence="1">
        <name>Mg(2+)</name>
        <dbReference type="ChEBI" id="CHEBI:18420"/>
    </cofactor>
</comment>
<dbReference type="InterPro" id="IPR000160">
    <property type="entry name" value="GGDEF_dom"/>
</dbReference>
<feature type="transmembrane region" description="Helical" evidence="6">
    <location>
        <begin position="176"/>
        <end position="195"/>
    </location>
</feature>
<dbReference type="PROSITE" id="PS50883">
    <property type="entry name" value="EAL"/>
    <property type="match status" value="1"/>
</dbReference>
<dbReference type="PROSITE" id="PS50924">
    <property type="entry name" value="MHYT"/>
    <property type="match status" value="1"/>
</dbReference>
<evidence type="ECO:0000313" key="12">
    <source>
        <dbReference type="Proteomes" id="UP000195729"/>
    </source>
</evidence>
<dbReference type="SMART" id="SM00052">
    <property type="entry name" value="EAL"/>
    <property type="match status" value="1"/>
</dbReference>
<reference evidence="12 13" key="1">
    <citation type="submission" date="2016-05" db="EMBL/GenBank/DDBJ databases">
        <title>Complete genome sequence of two 2,5-diketo-D-glunonic acid producing strain Tatumella citrea.</title>
        <authorList>
            <person name="Duan C."/>
            <person name="Yang J."/>
            <person name="Yang S."/>
        </authorList>
    </citation>
    <scope>NUCLEOTIDE SEQUENCE [LARGE SCALE GENOMIC DNA]</scope>
    <source>
        <strain evidence="11 12">ATCC 39140</strain>
        <strain evidence="10 13">DSM 13699</strain>
    </source>
</reference>
<dbReference type="InterPro" id="IPR043128">
    <property type="entry name" value="Rev_trsase/Diguanyl_cyclase"/>
</dbReference>
<dbReference type="GO" id="GO:0071732">
    <property type="term" value="P:cellular response to nitric oxide"/>
    <property type="evidence" value="ECO:0007669"/>
    <property type="project" value="UniProtKB-ARBA"/>
</dbReference>
<dbReference type="Pfam" id="PF00563">
    <property type="entry name" value="EAL"/>
    <property type="match status" value="1"/>
</dbReference>
<accession>A0A1Y0LFV9</accession>
<comment type="catalytic activity">
    <reaction evidence="5">
        <text>3',3'-c-di-GMP + H2O = 5'-phosphoguanylyl(3'-&gt;5')guanosine + H(+)</text>
        <dbReference type="Rhea" id="RHEA:24902"/>
        <dbReference type="ChEBI" id="CHEBI:15377"/>
        <dbReference type="ChEBI" id="CHEBI:15378"/>
        <dbReference type="ChEBI" id="CHEBI:58754"/>
        <dbReference type="ChEBI" id="CHEBI:58805"/>
        <dbReference type="EC" id="3.1.4.52"/>
    </reaction>
    <physiologicalReaction direction="left-to-right" evidence="5">
        <dbReference type="Rhea" id="RHEA:24903"/>
    </physiologicalReaction>
</comment>
<dbReference type="Proteomes" id="UP000195814">
    <property type="component" value="Chromosome"/>
</dbReference>
<keyword evidence="6" id="KW-0812">Transmembrane</keyword>
<feature type="domain" description="GGDEF" evidence="8">
    <location>
        <begin position="290"/>
        <end position="422"/>
    </location>
</feature>
<evidence type="ECO:0000256" key="5">
    <source>
        <dbReference type="ARBA" id="ARBA00051114"/>
    </source>
</evidence>
<dbReference type="Proteomes" id="UP000195729">
    <property type="component" value="Chromosome"/>
</dbReference>
<dbReference type="SUPFAM" id="SSF55073">
    <property type="entry name" value="Nucleotide cyclase"/>
    <property type="match status" value="1"/>
</dbReference>
<dbReference type="RefSeq" id="WP_087487311.1">
    <property type="nucleotide sequence ID" value="NZ_CP015579.1"/>
</dbReference>
<dbReference type="SMART" id="SM00267">
    <property type="entry name" value="GGDEF"/>
    <property type="match status" value="1"/>
</dbReference>
<organism evidence="10 13">
    <name type="scientific">Tatumella citrea</name>
    <name type="common">Pantoea citrea</name>
    <dbReference type="NCBI Taxonomy" id="53336"/>
    <lineage>
        <taxon>Bacteria</taxon>
        <taxon>Pseudomonadati</taxon>
        <taxon>Pseudomonadota</taxon>
        <taxon>Gammaproteobacteria</taxon>
        <taxon>Enterobacterales</taxon>
        <taxon>Erwiniaceae</taxon>
        <taxon>Tatumella</taxon>
    </lineage>
</organism>
<name>A0A1Y0LFV9_TATCI</name>
<protein>
    <recommendedName>
        <fullName evidence="14">Diguanylate cyclase</fullName>
    </recommendedName>
</protein>
<dbReference type="GO" id="GO:0052621">
    <property type="term" value="F:diguanylate cyclase activity"/>
    <property type="evidence" value="ECO:0007669"/>
    <property type="project" value="UniProtKB-EC"/>
</dbReference>
<keyword evidence="3" id="KW-0973">c-di-GMP</keyword>
<feature type="transmembrane region" description="Helical" evidence="6">
    <location>
        <begin position="105"/>
        <end position="126"/>
    </location>
</feature>
<dbReference type="OrthoDB" id="9804951at2"/>
<evidence type="ECO:0000313" key="11">
    <source>
        <dbReference type="EMBL" id="ARU96963.1"/>
    </source>
</evidence>
<comment type="pathway">
    <text evidence="2">Purine metabolism; 3',5'-cyclic di-GMP biosynthesis.</text>
</comment>
<evidence type="ECO:0000256" key="1">
    <source>
        <dbReference type="ARBA" id="ARBA00001946"/>
    </source>
</evidence>
<feature type="transmembrane region" description="Helical" evidence="6">
    <location>
        <begin position="138"/>
        <end position="164"/>
    </location>
</feature>
<dbReference type="InterPro" id="IPR029787">
    <property type="entry name" value="Nucleotide_cyclase"/>
</dbReference>
<keyword evidence="6" id="KW-0472">Membrane</keyword>
<dbReference type="InterPro" id="IPR001633">
    <property type="entry name" value="EAL_dom"/>
</dbReference>
<dbReference type="FunFam" id="3.30.70.270:FF:000001">
    <property type="entry name" value="Diguanylate cyclase domain protein"/>
    <property type="match status" value="1"/>
</dbReference>
<dbReference type="EMBL" id="CP015579">
    <property type="protein sequence ID" value="ARU92924.1"/>
    <property type="molecule type" value="Genomic_DNA"/>
</dbReference>
<dbReference type="InterPro" id="IPR035919">
    <property type="entry name" value="EAL_sf"/>
</dbReference>
<feature type="domain" description="MHYT" evidence="9">
    <location>
        <begin position="6"/>
        <end position="200"/>
    </location>
</feature>
<dbReference type="InterPro" id="IPR052155">
    <property type="entry name" value="Biofilm_reg_signaling"/>
</dbReference>
<feature type="transmembrane region" description="Helical" evidence="6">
    <location>
        <begin position="42"/>
        <end position="68"/>
    </location>
</feature>
<evidence type="ECO:0000313" key="13">
    <source>
        <dbReference type="Proteomes" id="UP000195814"/>
    </source>
</evidence>
<dbReference type="CDD" id="cd01949">
    <property type="entry name" value="GGDEF"/>
    <property type="match status" value="1"/>
</dbReference>
<evidence type="ECO:0000259" key="9">
    <source>
        <dbReference type="PROSITE" id="PS50924"/>
    </source>
</evidence>
<dbReference type="PANTHER" id="PTHR44757:SF2">
    <property type="entry name" value="BIOFILM ARCHITECTURE MAINTENANCE PROTEIN MBAA"/>
    <property type="match status" value="1"/>
</dbReference>
<evidence type="ECO:0000256" key="2">
    <source>
        <dbReference type="ARBA" id="ARBA00004665"/>
    </source>
</evidence>
<dbReference type="InterPro" id="IPR005330">
    <property type="entry name" value="MHYT_dom"/>
</dbReference>
<evidence type="ECO:0000256" key="3">
    <source>
        <dbReference type="ARBA" id="ARBA00022636"/>
    </source>
</evidence>
<keyword evidence="6" id="KW-1133">Transmembrane helix</keyword>
<evidence type="ECO:0000256" key="6">
    <source>
        <dbReference type="PROSITE-ProRule" id="PRU00244"/>
    </source>
</evidence>
<evidence type="ECO:0000256" key="4">
    <source>
        <dbReference type="ARBA" id="ARBA00034247"/>
    </source>
</evidence>
<gene>
    <name evidence="10" type="ORF">A7K98_03390</name>
    <name evidence="11" type="ORF">A7K99_03390</name>
</gene>